<evidence type="ECO:0000313" key="3">
    <source>
        <dbReference type="EMBL" id="MVZ60570.1"/>
    </source>
</evidence>
<dbReference type="EMBL" id="WSQA01000001">
    <property type="protein sequence ID" value="MVZ60570.1"/>
    <property type="molecule type" value="Genomic_DNA"/>
</dbReference>
<dbReference type="Gene3D" id="2.30.30.140">
    <property type="match status" value="1"/>
</dbReference>
<accession>A0A6N8KT04</accession>
<feature type="domain" description="Tudor-knot" evidence="2">
    <location>
        <begin position="193"/>
        <end position="238"/>
    </location>
</feature>
<dbReference type="RefSeq" id="WP_160367213.1">
    <property type="nucleotide sequence ID" value="NZ_WSQA01000001.1"/>
</dbReference>
<name>A0A6N8KT04_9SPHI</name>
<feature type="region of interest" description="Disordered" evidence="1">
    <location>
        <begin position="158"/>
        <end position="187"/>
    </location>
</feature>
<gene>
    <name evidence="3" type="ORF">GQF63_00910</name>
</gene>
<dbReference type="Proteomes" id="UP000435036">
    <property type="component" value="Unassembled WGS sequence"/>
</dbReference>
<evidence type="ECO:0000313" key="4">
    <source>
        <dbReference type="Proteomes" id="UP000435036"/>
    </source>
</evidence>
<evidence type="ECO:0000259" key="2">
    <source>
        <dbReference type="Pfam" id="PF11717"/>
    </source>
</evidence>
<dbReference type="InterPro" id="IPR016197">
    <property type="entry name" value="Chromo-like_dom_sf"/>
</dbReference>
<dbReference type="SUPFAM" id="SSF54160">
    <property type="entry name" value="Chromo domain-like"/>
    <property type="match status" value="1"/>
</dbReference>
<reference evidence="3 4" key="1">
    <citation type="submission" date="2019-12" db="EMBL/GenBank/DDBJ databases">
        <authorList>
            <person name="Dong K."/>
        </authorList>
    </citation>
    <scope>NUCLEOTIDE SEQUENCE [LARGE SCALE GENOMIC DNA]</scope>
    <source>
        <strain evidence="3 4">JCM 31225</strain>
    </source>
</reference>
<sequence>MKAKLLTWLWLWAAVSLYGQTGAINLPNAILGTWDVWIPGAITYEAKGAEVYQRYQPGSAMSQLQIDKDGTYRWGKYSHKIEEVRPWYEEEGKRYFRILDLRKNSYDFWYKESADALIILFGEVGGHAATGTRIGNGKTTAAEKLPTQETIAVAPAKPGYPTAVKTQPQADKPTSEKQPTKNGKSKQAAFKLKENVEVLWSGAWYKAQIIEINAPKYKVTYTGWGSLYDEWVTADRIKKR</sequence>
<protein>
    <submittedName>
        <fullName evidence="3">Agenet domain-containing protein</fullName>
    </submittedName>
</protein>
<dbReference type="OrthoDB" id="9767236at2"/>
<proteinExistence type="predicted"/>
<dbReference type="AlphaFoldDB" id="A0A6N8KT04"/>
<keyword evidence="4" id="KW-1185">Reference proteome</keyword>
<organism evidence="3 4">
    <name type="scientific">Sphingobacterium humi</name>
    <dbReference type="NCBI Taxonomy" id="1796905"/>
    <lineage>
        <taxon>Bacteria</taxon>
        <taxon>Pseudomonadati</taxon>
        <taxon>Bacteroidota</taxon>
        <taxon>Sphingobacteriia</taxon>
        <taxon>Sphingobacteriales</taxon>
        <taxon>Sphingobacteriaceae</taxon>
        <taxon>Sphingobacterium</taxon>
    </lineage>
</organism>
<dbReference type="InterPro" id="IPR025995">
    <property type="entry name" value="Tudor-knot"/>
</dbReference>
<dbReference type="Pfam" id="PF11717">
    <property type="entry name" value="Tudor-knot"/>
    <property type="match status" value="1"/>
</dbReference>
<evidence type="ECO:0000256" key="1">
    <source>
        <dbReference type="SAM" id="MobiDB-lite"/>
    </source>
</evidence>
<comment type="caution">
    <text evidence="3">The sequence shown here is derived from an EMBL/GenBank/DDBJ whole genome shotgun (WGS) entry which is preliminary data.</text>
</comment>